<evidence type="ECO:0000313" key="4">
    <source>
        <dbReference type="Proteomes" id="UP001516400"/>
    </source>
</evidence>
<keyword evidence="4" id="KW-1185">Reference proteome</keyword>
<keyword evidence="1" id="KW-1133">Transmembrane helix</keyword>
<accession>A0ABD2PC78</accession>
<dbReference type="EMBL" id="JABFTP020000185">
    <property type="protein sequence ID" value="KAL3288050.1"/>
    <property type="molecule type" value="Genomic_DNA"/>
</dbReference>
<dbReference type="Proteomes" id="UP001516400">
    <property type="component" value="Unassembled WGS sequence"/>
</dbReference>
<dbReference type="PANTHER" id="PTHR47272:SF1">
    <property type="entry name" value="PIGGYBAC TRANSPOSABLE ELEMENT-DERIVED PROTEIN 3-LIKE"/>
    <property type="match status" value="1"/>
</dbReference>
<reference evidence="3 4" key="1">
    <citation type="journal article" date="2021" name="BMC Biol.">
        <title>Horizontally acquired antibacterial genes associated with adaptive radiation of ladybird beetles.</title>
        <authorList>
            <person name="Li H.S."/>
            <person name="Tang X.F."/>
            <person name="Huang Y.H."/>
            <person name="Xu Z.Y."/>
            <person name="Chen M.L."/>
            <person name="Du X.Y."/>
            <person name="Qiu B.Y."/>
            <person name="Chen P.T."/>
            <person name="Zhang W."/>
            <person name="Slipinski A."/>
            <person name="Escalona H.E."/>
            <person name="Waterhouse R.M."/>
            <person name="Zwick A."/>
            <person name="Pang H."/>
        </authorList>
    </citation>
    <scope>NUCLEOTIDE SEQUENCE [LARGE SCALE GENOMIC DNA]</scope>
    <source>
        <strain evidence="3">SYSU2018</strain>
    </source>
</reference>
<feature type="domain" description="PiggyBac transposable element-derived protein" evidence="2">
    <location>
        <begin position="1"/>
        <end position="91"/>
    </location>
</feature>
<organism evidence="3 4">
    <name type="scientific">Cryptolaemus montrouzieri</name>
    <dbReference type="NCBI Taxonomy" id="559131"/>
    <lineage>
        <taxon>Eukaryota</taxon>
        <taxon>Metazoa</taxon>
        <taxon>Ecdysozoa</taxon>
        <taxon>Arthropoda</taxon>
        <taxon>Hexapoda</taxon>
        <taxon>Insecta</taxon>
        <taxon>Pterygota</taxon>
        <taxon>Neoptera</taxon>
        <taxon>Endopterygota</taxon>
        <taxon>Coleoptera</taxon>
        <taxon>Polyphaga</taxon>
        <taxon>Cucujiformia</taxon>
        <taxon>Coccinelloidea</taxon>
        <taxon>Coccinellidae</taxon>
        <taxon>Scymninae</taxon>
        <taxon>Scymnini</taxon>
        <taxon>Cryptolaemus</taxon>
    </lineage>
</organism>
<proteinExistence type="predicted"/>
<sequence>MMVAYEGNEARRRYLKGKPKKWGFKIFAICGVSGMVYNTIQYGDDNISRNHQFSNTEGNLVLVPRLTGGPHIQNKPSSKVYFDNFFTSPNLKAASVKRTVF</sequence>
<evidence type="ECO:0000313" key="3">
    <source>
        <dbReference type="EMBL" id="KAL3288050.1"/>
    </source>
</evidence>
<name>A0ABD2PC78_9CUCU</name>
<gene>
    <name evidence="3" type="ORF">HHI36_002502</name>
</gene>
<keyword evidence="1" id="KW-0472">Membrane</keyword>
<feature type="transmembrane region" description="Helical" evidence="1">
    <location>
        <begin position="22"/>
        <end position="40"/>
    </location>
</feature>
<protein>
    <recommendedName>
        <fullName evidence="2">PiggyBac transposable element-derived protein domain-containing protein</fullName>
    </recommendedName>
</protein>
<dbReference type="InterPro" id="IPR029526">
    <property type="entry name" value="PGBD"/>
</dbReference>
<keyword evidence="1" id="KW-0812">Transmembrane</keyword>
<comment type="caution">
    <text evidence="3">The sequence shown here is derived from an EMBL/GenBank/DDBJ whole genome shotgun (WGS) entry which is preliminary data.</text>
</comment>
<evidence type="ECO:0000259" key="2">
    <source>
        <dbReference type="Pfam" id="PF13843"/>
    </source>
</evidence>
<dbReference type="AlphaFoldDB" id="A0ABD2PC78"/>
<dbReference type="Pfam" id="PF13843">
    <property type="entry name" value="DDE_Tnp_1_7"/>
    <property type="match status" value="1"/>
</dbReference>
<evidence type="ECO:0000256" key="1">
    <source>
        <dbReference type="SAM" id="Phobius"/>
    </source>
</evidence>
<dbReference type="PANTHER" id="PTHR47272">
    <property type="entry name" value="DDE_TNP_1_7 DOMAIN-CONTAINING PROTEIN"/>
    <property type="match status" value="1"/>
</dbReference>